<feature type="transmembrane region" description="Helical" evidence="6">
    <location>
        <begin position="29"/>
        <end position="49"/>
    </location>
</feature>
<evidence type="ECO:0000256" key="4">
    <source>
        <dbReference type="ARBA" id="ARBA00022989"/>
    </source>
</evidence>
<dbReference type="Pfam" id="PF01810">
    <property type="entry name" value="LysE"/>
    <property type="match status" value="1"/>
</dbReference>
<dbReference type="PANTHER" id="PTHR30086">
    <property type="entry name" value="ARGININE EXPORTER PROTEIN ARGO"/>
    <property type="match status" value="1"/>
</dbReference>
<feature type="transmembrane region" description="Helical" evidence="6">
    <location>
        <begin position="187"/>
        <end position="208"/>
    </location>
</feature>
<name>A0ABY7JW67_9ACTN</name>
<evidence type="ECO:0000256" key="2">
    <source>
        <dbReference type="ARBA" id="ARBA00022475"/>
    </source>
</evidence>
<feature type="transmembrane region" description="Helical" evidence="6">
    <location>
        <begin position="100"/>
        <end position="121"/>
    </location>
</feature>
<evidence type="ECO:0000256" key="3">
    <source>
        <dbReference type="ARBA" id="ARBA00022692"/>
    </source>
</evidence>
<feature type="transmembrane region" description="Helical" evidence="6">
    <location>
        <begin position="142"/>
        <end position="167"/>
    </location>
</feature>
<evidence type="ECO:0000313" key="8">
    <source>
        <dbReference type="Proteomes" id="UP001164693"/>
    </source>
</evidence>
<proteinExistence type="predicted"/>
<keyword evidence="2" id="KW-1003">Cell membrane</keyword>
<evidence type="ECO:0000256" key="6">
    <source>
        <dbReference type="SAM" id="Phobius"/>
    </source>
</evidence>
<dbReference type="PANTHER" id="PTHR30086:SF20">
    <property type="entry name" value="ARGININE EXPORTER PROTEIN ARGO-RELATED"/>
    <property type="match status" value="1"/>
</dbReference>
<gene>
    <name evidence="7" type="ORF">M6B22_13455</name>
</gene>
<evidence type="ECO:0000313" key="7">
    <source>
        <dbReference type="EMBL" id="WAX55547.1"/>
    </source>
</evidence>
<sequence length="243" mass="25808">MGRVIQVAESSLVLGLRIRIGPGWDDSRMLISTGAALGMAVTALGMVLTPGPNMMYLVSRSISQGRTAGLISLIGTGVGFIVYMTMANVGLAVVFVAVPWLFIGFKAAGAAYLGYLAWQALKPGGRGLFETRELGRDSSAKLFQMGLITNLLNPKAAIMYLALIPQFIDPRRGHTVEQGFSLGAEQIAVSMTVNALIVIAAGAIAGFIRHRPSWASWQRRITGTLLGGVALLLAREVPARARV</sequence>
<keyword evidence="5 6" id="KW-0472">Membrane</keyword>
<keyword evidence="3 6" id="KW-0812">Transmembrane</keyword>
<keyword evidence="8" id="KW-1185">Reference proteome</keyword>
<evidence type="ECO:0000256" key="1">
    <source>
        <dbReference type="ARBA" id="ARBA00004651"/>
    </source>
</evidence>
<comment type="subcellular location">
    <subcellularLocation>
        <location evidence="1">Cell membrane</location>
        <topology evidence="1">Multi-pass membrane protein</topology>
    </subcellularLocation>
</comment>
<reference evidence="7" key="1">
    <citation type="submission" date="2022-05" db="EMBL/GenBank/DDBJ databases">
        <title>Jatrophihabitans sp. SB3-54 whole genome sequence.</title>
        <authorList>
            <person name="Suh M.K."/>
            <person name="Eom M.K."/>
            <person name="Kim J.S."/>
            <person name="Kim H.S."/>
            <person name="Do H.E."/>
            <person name="Shin Y.K."/>
            <person name="Lee J.-S."/>
        </authorList>
    </citation>
    <scope>NUCLEOTIDE SEQUENCE</scope>
    <source>
        <strain evidence="7">SB3-54</strain>
    </source>
</reference>
<dbReference type="PIRSF" id="PIRSF006324">
    <property type="entry name" value="LeuE"/>
    <property type="match status" value="1"/>
</dbReference>
<evidence type="ECO:0000256" key="5">
    <source>
        <dbReference type="ARBA" id="ARBA00023136"/>
    </source>
</evidence>
<feature type="transmembrane region" description="Helical" evidence="6">
    <location>
        <begin position="70"/>
        <end position="94"/>
    </location>
</feature>
<accession>A0ABY7JW67</accession>
<dbReference type="Proteomes" id="UP001164693">
    <property type="component" value="Chromosome"/>
</dbReference>
<dbReference type="EMBL" id="CP097463">
    <property type="protein sequence ID" value="WAX55547.1"/>
    <property type="molecule type" value="Genomic_DNA"/>
</dbReference>
<keyword evidence="4 6" id="KW-1133">Transmembrane helix</keyword>
<dbReference type="InterPro" id="IPR001123">
    <property type="entry name" value="LeuE-type"/>
</dbReference>
<organism evidence="7 8">
    <name type="scientific">Jatrophihabitans cynanchi</name>
    <dbReference type="NCBI Taxonomy" id="2944128"/>
    <lineage>
        <taxon>Bacteria</taxon>
        <taxon>Bacillati</taxon>
        <taxon>Actinomycetota</taxon>
        <taxon>Actinomycetes</taxon>
        <taxon>Jatrophihabitantales</taxon>
        <taxon>Jatrophihabitantaceae</taxon>
        <taxon>Jatrophihabitans</taxon>
    </lineage>
</organism>
<protein>
    <submittedName>
        <fullName evidence="7">LysE family translocator</fullName>
    </submittedName>
</protein>